<keyword evidence="2" id="KW-0813">Transport</keyword>
<feature type="transmembrane region" description="Helical" evidence="7">
    <location>
        <begin position="322"/>
        <end position="349"/>
    </location>
</feature>
<reference evidence="9" key="1">
    <citation type="submission" date="2015-09" db="EMBL/GenBank/DDBJ databases">
        <authorList>
            <person name="Fill T.P."/>
            <person name="Baretta J.F."/>
            <person name="de Almeida L.G."/>
            <person name="Rocha M."/>
            <person name="de Souza D.H."/>
            <person name="Malavazi I."/>
            <person name="Cerdeira L.T."/>
            <person name="Hong H."/>
            <person name="Samborskyy M."/>
            <person name="de Vasconcelos A.T."/>
            <person name="Leadlay P."/>
            <person name="Rodrigues-Filho E."/>
        </authorList>
    </citation>
    <scope>NUCLEOTIDE SEQUENCE [LARGE SCALE GENOMIC DNA]</scope>
    <source>
        <strain evidence="9">LaBioMMi 136</strain>
    </source>
</reference>
<evidence type="ECO:0000313" key="8">
    <source>
        <dbReference type="EMBL" id="OOQ91444.1"/>
    </source>
</evidence>
<feature type="transmembrane region" description="Helical" evidence="7">
    <location>
        <begin position="277"/>
        <end position="302"/>
    </location>
</feature>
<feature type="transmembrane region" description="Helical" evidence="7">
    <location>
        <begin position="411"/>
        <end position="433"/>
    </location>
</feature>
<evidence type="ECO:0000256" key="5">
    <source>
        <dbReference type="ARBA" id="ARBA00023136"/>
    </source>
</evidence>
<name>A0A1S9S0Y0_PENBI</name>
<evidence type="ECO:0000256" key="7">
    <source>
        <dbReference type="SAM" id="Phobius"/>
    </source>
</evidence>
<feature type="transmembrane region" description="Helical" evidence="7">
    <location>
        <begin position="244"/>
        <end position="265"/>
    </location>
</feature>
<feature type="transmembrane region" description="Helical" evidence="7">
    <location>
        <begin position="171"/>
        <end position="191"/>
    </location>
</feature>
<evidence type="ECO:0000256" key="4">
    <source>
        <dbReference type="ARBA" id="ARBA00022989"/>
    </source>
</evidence>
<keyword evidence="5 7" id="KW-0472">Membrane</keyword>
<feature type="transmembrane region" description="Helical" evidence="7">
    <location>
        <begin position="128"/>
        <end position="151"/>
    </location>
</feature>
<feature type="transmembrane region" description="Helical" evidence="7">
    <location>
        <begin position="454"/>
        <end position="473"/>
    </location>
</feature>
<dbReference type="PANTHER" id="PTHR45649:SF5">
    <property type="entry name" value="GABA TRANSPORTER (EUROFUNG)-RELATED"/>
    <property type="match status" value="1"/>
</dbReference>
<dbReference type="AlphaFoldDB" id="A0A1S9S0Y0"/>
<dbReference type="PANTHER" id="PTHR45649">
    <property type="entry name" value="AMINO-ACID PERMEASE BAT1"/>
    <property type="match status" value="1"/>
</dbReference>
<evidence type="ECO:0000256" key="1">
    <source>
        <dbReference type="ARBA" id="ARBA00004141"/>
    </source>
</evidence>
<dbReference type="EMBL" id="LJBN01000002">
    <property type="protein sequence ID" value="OOQ91444.1"/>
    <property type="molecule type" value="Genomic_DNA"/>
</dbReference>
<feature type="transmembrane region" description="Helical" evidence="7">
    <location>
        <begin position="80"/>
        <end position="99"/>
    </location>
</feature>
<feature type="transmembrane region" description="Helical" evidence="7">
    <location>
        <begin position="49"/>
        <end position="74"/>
    </location>
</feature>
<evidence type="ECO:0000256" key="2">
    <source>
        <dbReference type="ARBA" id="ARBA00022448"/>
    </source>
</evidence>
<sequence length="520" mass="56596">MDLSTATNIGTSASKASGEKRHSLQEGYSCDDGEGGISELHHKHQFTPLTIMAMATVLMATWEALCSTMVSGLVSGGPVSLLYGFILALIGALATASSLGELTSMWPTAGGQYHFIAHLAPDRWKLSLSWLVGWVATFGWVAFTASAPFLGATMLQGLITLDYSTYTYERWHGTLIYWAFLLLSGVVNLWGTRLMSLVENVSLVIHIVAFIILFTVVWVCAPTHNSARFVFTYFVNNSGWSSSGVSWSIGMLSSAYVLVGYDGAIHLCEEMKSPQTAVPWCMILSLVVNGAMGFAFLLALLFCMGDVDSALATTTGFPIIEIFNYITGSTAAATAMTCALIVVAGLATIPLTASTSRMLYSLARDKAFPFSKYITRINKKSNIPTWSVLIVTIFLALLGLINIGSTTAFNAILSLAVFGIHISYLLPIGFMLWRRLFTPSVLEYGPWRLGRLGPVINVVSVIYLTFTSIFLLFPPYQPVTAQNMNYASLIFGSVLIFSLIYWFYRGRKNYAGPVIGGGLH</sequence>
<protein>
    <submittedName>
        <fullName evidence="8">GABA permease</fullName>
    </submittedName>
</protein>
<feature type="transmembrane region" description="Helical" evidence="7">
    <location>
        <begin position="485"/>
        <end position="504"/>
    </location>
</feature>
<feature type="region of interest" description="Disordered" evidence="6">
    <location>
        <begin position="1"/>
        <end position="27"/>
    </location>
</feature>
<dbReference type="GO" id="GO:0022857">
    <property type="term" value="F:transmembrane transporter activity"/>
    <property type="evidence" value="ECO:0007669"/>
    <property type="project" value="InterPro"/>
</dbReference>
<dbReference type="InterPro" id="IPR002293">
    <property type="entry name" value="AA/rel_permease1"/>
</dbReference>
<dbReference type="Gene3D" id="1.20.1740.10">
    <property type="entry name" value="Amino acid/polyamine transporter I"/>
    <property type="match status" value="1"/>
</dbReference>
<dbReference type="Pfam" id="PF13520">
    <property type="entry name" value="AA_permease_2"/>
    <property type="match status" value="1"/>
</dbReference>
<feature type="compositionally biased region" description="Polar residues" evidence="6">
    <location>
        <begin position="1"/>
        <end position="15"/>
    </location>
</feature>
<organism evidence="8 9">
    <name type="scientific">Penicillium brasilianum</name>
    <dbReference type="NCBI Taxonomy" id="104259"/>
    <lineage>
        <taxon>Eukaryota</taxon>
        <taxon>Fungi</taxon>
        <taxon>Dikarya</taxon>
        <taxon>Ascomycota</taxon>
        <taxon>Pezizomycotina</taxon>
        <taxon>Eurotiomycetes</taxon>
        <taxon>Eurotiomycetidae</taxon>
        <taxon>Eurotiales</taxon>
        <taxon>Aspergillaceae</taxon>
        <taxon>Penicillium</taxon>
    </lineage>
</organism>
<evidence type="ECO:0000256" key="3">
    <source>
        <dbReference type="ARBA" id="ARBA00022692"/>
    </source>
</evidence>
<dbReference type="GO" id="GO:0016020">
    <property type="term" value="C:membrane"/>
    <property type="evidence" value="ECO:0007669"/>
    <property type="project" value="UniProtKB-SubCell"/>
</dbReference>
<feature type="transmembrane region" description="Helical" evidence="7">
    <location>
        <begin position="386"/>
        <end position="405"/>
    </location>
</feature>
<comment type="caution">
    <text evidence="8">The sequence shown here is derived from an EMBL/GenBank/DDBJ whole genome shotgun (WGS) entry which is preliminary data.</text>
</comment>
<keyword evidence="3 7" id="KW-0812">Transmembrane</keyword>
<gene>
    <name evidence="8" type="ORF">PEBR_00675</name>
</gene>
<keyword evidence="4 7" id="KW-1133">Transmembrane helix</keyword>
<dbReference type="Proteomes" id="UP000190744">
    <property type="component" value="Unassembled WGS sequence"/>
</dbReference>
<evidence type="ECO:0000256" key="6">
    <source>
        <dbReference type="SAM" id="MobiDB-lite"/>
    </source>
</evidence>
<evidence type="ECO:0000313" key="9">
    <source>
        <dbReference type="Proteomes" id="UP000190744"/>
    </source>
</evidence>
<proteinExistence type="predicted"/>
<comment type="subcellular location">
    <subcellularLocation>
        <location evidence="1">Membrane</location>
        <topology evidence="1">Multi-pass membrane protein</topology>
    </subcellularLocation>
</comment>
<feature type="transmembrane region" description="Helical" evidence="7">
    <location>
        <begin position="203"/>
        <end position="224"/>
    </location>
</feature>
<dbReference type="PIRSF" id="PIRSF006060">
    <property type="entry name" value="AA_transporter"/>
    <property type="match status" value="1"/>
</dbReference>
<accession>A0A1S9S0Y0</accession>